<evidence type="ECO:0000313" key="7">
    <source>
        <dbReference type="EMBL" id="EHB01126.1"/>
    </source>
</evidence>
<evidence type="ECO:0000313" key="8">
    <source>
        <dbReference type="Proteomes" id="UP000006813"/>
    </source>
</evidence>
<keyword evidence="5 6" id="KW-0472">Membrane</keyword>
<dbReference type="STRING" id="10181.G5AVR5"/>
<keyword evidence="3 6" id="KW-0812">Transmembrane</keyword>
<evidence type="ECO:0000256" key="5">
    <source>
        <dbReference type="ARBA" id="ARBA00023136"/>
    </source>
</evidence>
<feature type="transmembrane region" description="Helical" evidence="6">
    <location>
        <begin position="39"/>
        <end position="58"/>
    </location>
</feature>
<gene>
    <name evidence="7" type="ORF">GW7_17028</name>
</gene>
<feature type="transmembrane region" description="Helical" evidence="6">
    <location>
        <begin position="12"/>
        <end position="27"/>
    </location>
</feature>
<organism evidence="7 8">
    <name type="scientific">Heterocephalus glaber</name>
    <name type="common">Naked mole rat</name>
    <dbReference type="NCBI Taxonomy" id="10181"/>
    <lineage>
        <taxon>Eukaryota</taxon>
        <taxon>Metazoa</taxon>
        <taxon>Chordata</taxon>
        <taxon>Craniata</taxon>
        <taxon>Vertebrata</taxon>
        <taxon>Euteleostomi</taxon>
        <taxon>Mammalia</taxon>
        <taxon>Eutheria</taxon>
        <taxon>Euarchontoglires</taxon>
        <taxon>Glires</taxon>
        <taxon>Rodentia</taxon>
        <taxon>Hystricomorpha</taxon>
        <taxon>Bathyergidae</taxon>
        <taxon>Heterocephalus</taxon>
    </lineage>
</organism>
<evidence type="ECO:0000256" key="2">
    <source>
        <dbReference type="ARBA" id="ARBA00005731"/>
    </source>
</evidence>
<feature type="transmembrane region" description="Helical" evidence="6">
    <location>
        <begin position="95"/>
        <end position="114"/>
    </location>
</feature>
<dbReference type="PANTHER" id="PTHR16119:SF17">
    <property type="entry name" value="TRANSMEMBRANE PROTEIN 144"/>
    <property type="match status" value="1"/>
</dbReference>
<dbReference type="AlphaFoldDB" id="G5AVR5"/>
<feature type="transmembrane region" description="Helical" evidence="6">
    <location>
        <begin position="126"/>
        <end position="145"/>
    </location>
</feature>
<protein>
    <submittedName>
        <fullName evidence="7">Transmembrane protein 144</fullName>
    </submittedName>
</protein>
<comment type="subcellular location">
    <subcellularLocation>
        <location evidence="1">Membrane</location>
        <topology evidence="1">Multi-pass membrane protein</topology>
    </subcellularLocation>
</comment>
<evidence type="ECO:0000256" key="1">
    <source>
        <dbReference type="ARBA" id="ARBA00004141"/>
    </source>
</evidence>
<dbReference type="GO" id="GO:0016020">
    <property type="term" value="C:membrane"/>
    <property type="evidence" value="ECO:0007669"/>
    <property type="project" value="UniProtKB-SubCell"/>
</dbReference>
<name>G5AVR5_HETGA</name>
<accession>G5AVR5</accession>
<sequence length="223" mass="24672">MSNNRAELDIGYLSSFIVILLFGSNFAPLKRYDTGDGMFLQWVLCAAIWLVALAVNLILHCPRFWPFAILEGYIWTTGNIAVVPVIKTIGLGLRILIWGSFNAVTGWASSRFGWFGMDAEDVSKPLLNYIRAGLSVVSAFIFLFIKSEIPCNTCATDTTLLLTEHVINSTPDPCAGSSWVDRLLAAHHRLLGCSLPVISGTLYDSTFVPIIFIKDHDKRNDSI</sequence>
<keyword evidence="4 6" id="KW-1133">Transmembrane helix</keyword>
<dbReference type="GO" id="GO:0015144">
    <property type="term" value="F:carbohydrate transmembrane transporter activity"/>
    <property type="evidence" value="ECO:0007669"/>
    <property type="project" value="InterPro"/>
</dbReference>
<feature type="transmembrane region" description="Helical" evidence="6">
    <location>
        <begin position="64"/>
        <end position="83"/>
    </location>
</feature>
<dbReference type="InterPro" id="IPR012435">
    <property type="entry name" value="TMEM144"/>
</dbReference>
<reference evidence="7 8" key="1">
    <citation type="journal article" date="2011" name="Nature">
        <title>Genome sequencing reveals insights into physiology and longevity of the naked mole rat.</title>
        <authorList>
            <person name="Kim E.B."/>
            <person name="Fang X."/>
            <person name="Fushan A.A."/>
            <person name="Huang Z."/>
            <person name="Lobanov A.V."/>
            <person name="Han L."/>
            <person name="Marino S.M."/>
            <person name="Sun X."/>
            <person name="Turanov A.A."/>
            <person name="Yang P."/>
            <person name="Yim S.H."/>
            <person name="Zhao X."/>
            <person name="Kasaikina M.V."/>
            <person name="Stoletzki N."/>
            <person name="Peng C."/>
            <person name="Polak P."/>
            <person name="Xiong Z."/>
            <person name="Kiezun A."/>
            <person name="Zhu Y."/>
            <person name="Chen Y."/>
            <person name="Kryukov G.V."/>
            <person name="Zhang Q."/>
            <person name="Peshkin L."/>
            <person name="Yang L."/>
            <person name="Bronson R.T."/>
            <person name="Buffenstein R."/>
            <person name="Wang B."/>
            <person name="Han C."/>
            <person name="Li Q."/>
            <person name="Chen L."/>
            <person name="Zhao W."/>
            <person name="Sunyaev S.R."/>
            <person name="Park T.J."/>
            <person name="Zhang G."/>
            <person name="Wang J."/>
            <person name="Gladyshev V.N."/>
        </authorList>
    </citation>
    <scope>NUCLEOTIDE SEQUENCE [LARGE SCALE GENOMIC DNA]</scope>
</reference>
<dbReference type="FunCoup" id="G5AVR5">
    <property type="interactions" value="4"/>
</dbReference>
<evidence type="ECO:0000256" key="6">
    <source>
        <dbReference type="SAM" id="Phobius"/>
    </source>
</evidence>
<comment type="similarity">
    <text evidence="2">Belongs to the TMEM144 family.</text>
</comment>
<evidence type="ECO:0000256" key="4">
    <source>
        <dbReference type="ARBA" id="ARBA00022989"/>
    </source>
</evidence>
<evidence type="ECO:0000256" key="3">
    <source>
        <dbReference type="ARBA" id="ARBA00022692"/>
    </source>
</evidence>
<dbReference type="InterPro" id="IPR010651">
    <property type="entry name" value="Sugar_transport"/>
</dbReference>
<dbReference type="EMBL" id="JH167169">
    <property type="protein sequence ID" value="EHB01126.1"/>
    <property type="molecule type" value="Genomic_DNA"/>
</dbReference>
<dbReference type="Pfam" id="PF07857">
    <property type="entry name" value="TMEM144"/>
    <property type="match status" value="1"/>
</dbReference>
<dbReference type="PANTHER" id="PTHR16119">
    <property type="entry name" value="TRANSMEMBRANE PROTEIN 144"/>
    <property type="match status" value="1"/>
</dbReference>
<dbReference type="InParanoid" id="G5AVR5"/>
<dbReference type="Proteomes" id="UP000006813">
    <property type="component" value="Unassembled WGS sequence"/>
</dbReference>
<proteinExistence type="inferred from homology"/>